<dbReference type="GO" id="GO:1990070">
    <property type="term" value="C:TRAPPI protein complex"/>
    <property type="evidence" value="ECO:0007669"/>
    <property type="project" value="TreeGrafter"/>
</dbReference>
<dbReference type="PIRSF" id="PIRSF017479">
    <property type="entry name" value="TRAPP_I_complex_Trs31"/>
    <property type="match status" value="1"/>
</dbReference>
<dbReference type="SUPFAM" id="SSF111126">
    <property type="entry name" value="Ligand-binding domain in the NO signalling and Golgi transport"/>
    <property type="match status" value="1"/>
</dbReference>
<dbReference type="PANTHER" id="PTHR20902">
    <property type="entry name" value="41-2 PROTEIN ANTIGEN-RELATED"/>
    <property type="match status" value="1"/>
</dbReference>
<dbReference type="OMA" id="YMVKFDD"/>
<keyword evidence="7" id="KW-0333">Golgi apparatus</keyword>
<dbReference type="Pfam" id="PF04051">
    <property type="entry name" value="TRAPP"/>
    <property type="match status" value="1"/>
</dbReference>
<comment type="subcellular location">
    <subcellularLocation>
        <location evidence="1">Endoplasmic reticulum</location>
    </subcellularLocation>
    <subcellularLocation>
        <location evidence="2">Golgi apparatus</location>
    </subcellularLocation>
</comment>
<evidence type="ECO:0000256" key="7">
    <source>
        <dbReference type="ARBA" id="ARBA00023034"/>
    </source>
</evidence>
<dbReference type="FunFam" id="3.30.1380.20:FF:000002">
    <property type="entry name" value="Trafficking protein particle complex subunit"/>
    <property type="match status" value="1"/>
</dbReference>
<dbReference type="OrthoDB" id="10254842at2759"/>
<evidence type="ECO:0000313" key="8">
    <source>
        <dbReference type="EMBL" id="EEH57364.1"/>
    </source>
</evidence>
<keyword evidence="6" id="KW-0931">ER-Golgi transport</keyword>
<dbReference type="STRING" id="564608.C1MRP2"/>
<dbReference type="CDD" id="cd14943">
    <property type="entry name" value="TRAPPC5_Trs31"/>
    <property type="match status" value="1"/>
</dbReference>
<dbReference type="RefSeq" id="XP_003058909.1">
    <property type="nucleotide sequence ID" value="XM_003058863.1"/>
</dbReference>
<keyword evidence="4" id="KW-0813">Transport</keyword>
<dbReference type="EMBL" id="GG663739">
    <property type="protein sequence ID" value="EEH57364.1"/>
    <property type="molecule type" value="Genomic_DNA"/>
</dbReference>
<dbReference type="PANTHER" id="PTHR20902:SF0">
    <property type="entry name" value="TRAFFICKING PROTEIN PARTICLE COMPLEX SUBUNIT 5"/>
    <property type="match status" value="1"/>
</dbReference>
<dbReference type="AlphaFoldDB" id="C1MRP2"/>
<dbReference type="InterPro" id="IPR007194">
    <property type="entry name" value="TRAPP_component"/>
</dbReference>
<proteinExistence type="inferred from homology"/>
<evidence type="ECO:0000256" key="4">
    <source>
        <dbReference type="ARBA" id="ARBA00022448"/>
    </source>
</evidence>
<evidence type="ECO:0000256" key="6">
    <source>
        <dbReference type="ARBA" id="ARBA00022892"/>
    </source>
</evidence>
<dbReference type="eggNOG" id="KOG3315">
    <property type="taxonomic scope" value="Eukaryota"/>
</dbReference>
<reference evidence="8 9" key="1">
    <citation type="journal article" date="2009" name="Science">
        <title>Green evolution and dynamic adaptations revealed by genomes of the marine picoeukaryotes Micromonas.</title>
        <authorList>
            <person name="Worden A.Z."/>
            <person name="Lee J.H."/>
            <person name="Mock T."/>
            <person name="Rouze P."/>
            <person name="Simmons M.P."/>
            <person name="Aerts A.L."/>
            <person name="Allen A.E."/>
            <person name="Cuvelier M.L."/>
            <person name="Derelle E."/>
            <person name="Everett M.V."/>
            <person name="Foulon E."/>
            <person name="Grimwood J."/>
            <person name="Gundlach H."/>
            <person name="Henrissat B."/>
            <person name="Napoli C."/>
            <person name="McDonald S.M."/>
            <person name="Parker M.S."/>
            <person name="Rombauts S."/>
            <person name="Salamov A."/>
            <person name="Von Dassow P."/>
            <person name="Badger J.H."/>
            <person name="Coutinho P.M."/>
            <person name="Demir E."/>
            <person name="Dubchak I."/>
            <person name="Gentemann C."/>
            <person name="Eikrem W."/>
            <person name="Gready J.E."/>
            <person name="John U."/>
            <person name="Lanier W."/>
            <person name="Lindquist E.A."/>
            <person name="Lucas S."/>
            <person name="Mayer K.F."/>
            <person name="Moreau H."/>
            <person name="Not F."/>
            <person name="Otillar R."/>
            <person name="Panaud O."/>
            <person name="Pangilinan J."/>
            <person name="Paulsen I."/>
            <person name="Piegu B."/>
            <person name="Poliakov A."/>
            <person name="Robbens S."/>
            <person name="Schmutz J."/>
            <person name="Toulza E."/>
            <person name="Wyss T."/>
            <person name="Zelensky A."/>
            <person name="Zhou K."/>
            <person name="Armbrust E.V."/>
            <person name="Bhattacharya D."/>
            <person name="Goodenough U.W."/>
            <person name="Van de Peer Y."/>
            <person name="Grigoriev I.V."/>
        </authorList>
    </citation>
    <scope>NUCLEOTIDE SEQUENCE [LARGE SCALE GENOMIC DNA]</scope>
    <source>
        <strain evidence="8 9">CCMP1545</strain>
    </source>
</reference>
<dbReference type="Gene3D" id="3.30.1380.20">
    <property type="entry name" value="Trafficking protein particle complex subunit 3"/>
    <property type="match status" value="1"/>
</dbReference>
<dbReference type="GO" id="GO:1990071">
    <property type="term" value="C:TRAPPII protein complex"/>
    <property type="evidence" value="ECO:0007669"/>
    <property type="project" value="TreeGrafter"/>
</dbReference>
<dbReference type="InterPro" id="IPR016696">
    <property type="entry name" value="TRAPP-I_su5"/>
</dbReference>
<evidence type="ECO:0000256" key="5">
    <source>
        <dbReference type="ARBA" id="ARBA00022824"/>
    </source>
</evidence>
<accession>C1MRP2</accession>
<feature type="non-terminal residue" evidence="8">
    <location>
        <position position="1"/>
    </location>
</feature>
<sequence length="173" mass="19277">QGRTEVSLSAFAFLFSEIVQYHRTRASSVAELENKLSEAGQGVGSRMLEVLACRDKSNRRENRLQGILQFINTNVWRSLFGKSADSLEIYNDDEYVISDRDLLVNRFISVPKDFGDLNCGAFVAGIVKGVLADAGFEAEVSAYYAPVEGEARPRTNILMKFTSEVLEREARLG</sequence>
<evidence type="ECO:0000256" key="2">
    <source>
        <dbReference type="ARBA" id="ARBA00004555"/>
    </source>
</evidence>
<dbReference type="Proteomes" id="UP000001876">
    <property type="component" value="Unassembled WGS sequence"/>
</dbReference>
<dbReference type="GO" id="GO:0006888">
    <property type="term" value="P:endoplasmic reticulum to Golgi vesicle-mediated transport"/>
    <property type="evidence" value="ECO:0007669"/>
    <property type="project" value="TreeGrafter"/>
</dbReference>
<dbReference type="KEGG" id="mpp:MICPUCDRAFT_17157"/>
<dbReference type="GO" id="GO:1990072">
    <property type="term" value="C:TRAPPIII protein complex"/>
    <property type="evidence" value="ECO:0007669"/>
    <property type="project" value="TreeGrafter"/>
</dbReference>
<dbReference type="GeneID" id="9683982"/>
<dbReference type="InterPro" id="IPR024096">
    <property type="entry name" value="NO_sig/Golgi_transp_ligand-bd"/>
</dbReference>
<comment type="similarity">
    <text evidence="3">Belongs to the TRAPP small subunits family. BET3 subfamily.</text>
</comment>
<organism evidence="9">
    <name type="scientific">Micromonas pusilla (strain CCMP1545)</name>
    <name type="common">Picoplanktonic green alga</name>
    <dbReference type="NCBI Taxonomy" id="564608"/>
    <lineage>
        <taxon>Eukaryota</taxon>
        <taxon>Viridiplantae</taxon>
        <taxon>Chlorophyta</taxon>
        <taxon>Mamiellophyceae</taxon>
        <taxon>Mamiellales</taxon>
        <taxon>Mamiellaceae</taxon>
        <taxon>Micromonas</taxon>
    </lineage>
</organism>
<name>C1MRP2_MICPC</name>
<keyword evidence="9" id="KW-1185">Reference proteome</keyword>
<dbReference type="GO" id="GO:0005783">
    <property type="term" value="C:endoplasmic reticulum"/>
    <property type="evidence" value="ECO:0007669"/>
    <property type="project" value="UniProtKB-SubCell"/>
</dbReference>
<keyword evidence="5" id="KW-0256">Endoplasmic reticulum</keyword>
<evidence type="ECO:0000256" key="3">
    <source>
        <dbReference type="ARBA" id="ARBA00006218"/>
    </source>
</evidence>
<evidence type="ECO:0000256" key="1">
    <source>
        <dbReference type="ARBA" id="ARBA00004240"/>
    </source>
</evidence>
<gene>
    <name evidence="8" type="ORF">MICPUCDRAFT_17157</name>
</gene>
<protein>
    <submittedName>
        <fullName evidence="8">Predicted protein</fullName>
    </submittedName>
</protein>
<evidence type="ECO:0000313" key="9">
    <source>
        <dbReference type="Proteomes" id="UP000001876"/>
    </source>
</evidence>